<comment type="similarity">
    <text evidence="2 6">Belongs to the tetraspanin (TM4SF) family.</text>
</comment>
<dbReference type="PRINTS" id="PR00259">
    <property type="entry name" value="TMFOUR"/>
</dbReference>
<name>A0A1Q3FX79_CULTA</name>
<dbReference type="EMBL" id="GFDL01002856">
    <property type="protein sequence ID" value="JAV32189.1"/>
    <property type="molecule type" value="Transcribed_RNA"/>
</dbReference>
<evidence type="ECO:0000256" key="2">
    <source>
        <dbReference type="ARBA" id="ARBA00006840"/>
    </source>
</evidence>
<dbReference type="InterPro" id="IPR008952">
    <property type="entry name" value="Tetraspanin_EC2_sf"/>
</dbReference>
<evidence type="ECO:0000256" key="5">
    <source>
        <dbReference type="ARBA" id="ARBA00023136"/>
    </source>
</evidence>
<sequence length="227" mass="25438">MSGLVIIGVTVWTVLWKHHYVSLLSTTNYAIGTYSLLAAGLLAVLGGILGCCGVWREQRALLLGYTFILLFVFLLEAIVGGLAYLYETQIELELQTSLNSTFMEQYGVSERQTEAIDRMQQEFGCCGAVRFEDWRHSVWLRSRRKDLIRPTEGRLVPDSCCISMTPRCGRSDRPSNIPYTGCIYKMGDDLKHHLILLGAIGLGICVIQVFGMILSCCLYVKLKNVLD</sequence>
<reference evidence="7" key="1">
    <citation type="submission" date="2017-01" db="EMBL/GenBank/DDBJ databases">
        <title>A deep insight into the sialotranscriptome of adult male and female Cluex tarsalis mosquitoes.</title>
        <authorList>
            <person name="Ribeiro J.M."/>
            <person name="Moreira F."/>
            <person name="Bernard K.A."/>
            <person name="Calvo E."/>
        </authorList>
    </citation>
    <scope>NUCLEOTIDE SEQUENCE</scope>
    <source>
        <strain evidence="7">Kern County</strain>
        <tissue evidence="7">Salivary glands</tissue>
    </source>
</reference>
<dbReference type="InterPro" id="IPR000301">
    <property type="entry name" value="Tetraspanin_animals"/>
</dbReference>
<keyword evidence="4 6" id="KW-1133">Transmembrane helix</keyword>
<feature type="transmembrane region" description="Helical" evidence="6">
    <location>
        <begin position="31"/>
        <end position="55"/>
    </location>
</feature>
<dbReference type="AlphaFoldDB" id="A0A1Q3FX79"/>
<dbReference type="PIRSF" id="PIRSF002419">
    <property type="entry name" value="Tetraspanin"/>
    <property type="match status" value="1"/>
</dbReference>
<evidence type="ECO:0000256" key="3">
    <source>
        <dbReference type="ARBA" id="ARBA00022692"/>
    </source>
</evidence>
<accession>A0A1Q3FX79</accession>
<dbReference type="GO" id="GO:0005886">
    <property type="term" value="C:plasma membrane"/>
    <property type="evidence" value="ECO:0007669"/>
    <property type="project" value="TreeGrafter"/>
</dbReference>
<organism evidence="7">
    <name type="scientific">Culex tarsalis</name>
    <name type="common">Encephalitis mosquito</name>
    <dbReference type="NCBI Taxonomy" id="7177"/>
    <lineage>
        <taxon>Eukaryota</taxon>
        <taxon>Metazoa</taxon>
        <taxon>Ecdysozoa</taxon>
        <taxon>Arthropoda</taxon>
        <taxon>Hexapoda</taxon>
        <taxon>Insecta</taxon>
        <taxon>Pterygota</taxon>
        <taxon>Neoptera</taxon>
        <taxon>Endopterygota</taxon>
        <taxon>Diptera</taxon>
        <taxon>Nematocera</taxon>
        <taxon>Culicoidea</taxon>
        <taxon>Culicidae</taxon>
        <taxon>Culicinae</taxon>
        <taxon>Culicini</taxon>
        <taxon>Culex</taxon>
        <taxon>Culex</taxon>
    </lineage>
</organism>
<dbReference type="PANTHER" id="PTHR19282">
    <property type="entry name" value="TETRASPANIN"/>
    <property type="match status" value="1"/>
</dbReference>
<feature type="transmembrane region" description="Helical" evidence="6">
    <location>
        <begin position="62"/>
        <end position="86"/>
    </location>
</feature>
<evidence type="ECO:0000256" key="6">
    <source>
        <dbReference type="RuleBase" id="RU361218"/>
    </source>
</evidence>
<keyword evidence="3 6" id="KW-0812">Transmembrane</keyword>
<comment type="caution">
    <text evidence="6">Lacks conserved residue(s) required for the propagation of feature annotation.</text>
</comment>
<dbReference type="InterPro" id="IPR018499">
    <property type="entry name" value="Tetraspanin/Peripherin"/>
</dbReference>
<comment type="subcellular location">
    <subcellularLocation>
        <location evidence="1 6">Membrane</location>
        <topology evidence="1 6">Multi-pass membrane protein</topology>
    </subcellularLocation>
</comment>
<evidence type="ECO:0000256" key="1">
    <source>
        <dbReference type="ARBA" id="ARBA00004141"/>
    </source>
</evidence>
<dbReference type="SUPFAM" id="SSF48652">
    <property type="entry name" value="Tetraspanin"/>
    <property type="match status" value="1"/>
</dbReference>
<evidence type="ECO:0000256" key="4">
    <source>
        <dbReference type="ARBA" id="ARBA00022989"/>
    </source>
</evidence>
<dbReference type="Gene3D" id="1.10.1450.10">
    <property type="entry name" value="Tetraspanin"/>
    <property type="match status" value="1"/>
</dbReference>
<dbReference type="Pfam" id="PF00335">
    <property type="entry name" value="Tetraspanin"/>
    <property type="match status" value="1"/>
</dbReference>
<proteinExistence type="inferred from homology"/>
<dbReference type="CDD" id="cd03155">
    <property type="entry name" value="CD151_like_LEL"/>
    <property type="match status" value="1"/>
</dbReference>
<evidence type="ECO:0000313" key="7">
    <source>
        <dbReference type="EMBL" id="JAV32189.1"/>
    </source>
</evidence>
<keyword evidence="5 6" id="KW-0472">Membrane</keyword>
<dbReference type="PANTHER" id="PTHR19282:SF544">
    <property type="entry name" value="TETRASPANIN"/>
    <property type="match status" value="1"/>
</dbReference>
<protein>
    <recommendedName>
        <fullName evidence="6">Tetraspanin</fullName>
    </recommendedName>
</protein>
<feature type="transmembrane region" description="Helical" evidence="6">
    <location>
        <begin position="194"/>
        <end position="220"/>
    </location>
</feature>